<comment type="caution">
    <text evidence="1">The sequence shown here is derived from an EMBL/GenBank/DDBJ whole genome shotgun (WGS) entry which is preliminary data.</text>
</comment>
<proteinExistence type="predicted"/>
<dbReference type="InterPro" id="IPR009148">
    <property type="entry name" value="PcsB-like"/>
</dbReference>
<dbReference type="SUPFAM" id="SSF53955">
    <property type="entry name" value="Lysozyme-like"/>
    <property type="match status" value="1"/>
</dbReference>
<accession>A0A5C8HL85</accession>
<reference evidence="1 2" key="1">
    <citation type="submission" date="2019-08" db="EMBL/GenBank/DDBJ databases">
        <authorList>
            <person name="Dong K."/>
        </authorList>
    </citation>
    <scope>NUCLEOTIDE SEQUENCE [LARGE SCALE GENOMIC DNA]</scope>
    <source>
        <strain evidence="1 2">M4-8</strain>
    </source>
</reference>
<name>A0A5C8HL85_9MICO</name>
<sequence length="275" mass="28053">MSFSSHTSRPQPPAPSKRRASIALVGALVALGTLGASAPAVAAGLVPPVRQMLPAVELTELRAATDAADAAVADADAANAEVAASGLTIATPAVDAQQLREYLADSLTVTGAADEALTMNTAQLVAATEEVVTATSTIRADLLVTAQRVAAEQAAAEQAAAEAAAAEALAAANTPDGARATAESIALNDYGWGSDQFACLESLWSKESGWNYQAENSSSGAYGIPQSLPGSKMATVADDWATNATTQIIWGLQYIDAVYGSPCGAWSHSQATNWY</sequence>
<dbReference type="EMBL" id="VRSW01000003">
    <property type="protein sequence ID" value="TXK04180.1"/>
    <property type="molecule type" value="Genomic_DNA"/>
</dbReference>
<dbReference type="OrthoDB" id="9766277at2"/>
<protein>
    <submittedName>
        <fullName evidence="1">Phospholipase</fullName>
    </submittedName>
</protein>
<organism evidence="1 2">
    <name type="scientific">Microbacterium mitrae</name>
    <dbReference type="NCBI Taxonomy" id="664640"/>
    <lineage>
        <taxon>Bacteria</taxon>
        <taxon>Bacillati</taxon>
        <taxon>Actinomycetota</taxon>
        <taxon>Actinomycetes</taxon>
        <taxon>Micrococcales</taxon>
        <taxon>Microbacteriaceae</taxon>
        <taxon>Microbacterium</taxon>
    </lineage>
</organism>
<dbReference type="InterPro" id="IPR023346">
    <property type="entry name" value="Lysozyme-like_dom_sf"/>
</dbReference>
<dbReference type="PRINTS" id="PR01852">
    <property type="entry name" value="SIBAPROTEIN"/>
</dbReference>
<keyword evidence="2" id="KW-1185">Reference proteome</keyword>
<gene>
    <name evidence="1" type="ORF">FVP60_10540</name>
</gene>
<dbReference type="AlphaFoldDB" id="A0A5C8HL85"/>
<dbReference type="Proteomes" id="UP000321196">
    <property type="component" value="Unassembled WGS sequence"/>
</dbReference>
<evidence type="ECO:0000313" key="1">
    <source>
        <dbReference type="EMBL" id="TXK04180.1"/>
    </source>
</evidence>
<evidence type="ECO:0000313" key="2">
    <source>
        <dbReference type="Proteomes" id="UP000321196"/>
    </source>
</evidence>